<dbReference type="PROSITE" id="PS50931">
    <property type="entry name" value="HTH_LYSR"/>
    <property type="match status" value="1"/>
</dbReference>
<dbReference type="PANTHER" id="PTHR30126">
    <property type="entry name" value="HTH-TYPE TRANSCRIPTIONAL REGULATOR"/>
    <property type="match status" value="1"/>
</dbReference>
<feature type="domain" description="HTH lysR-type" evidence="5">
    <location>
        <begin position="1"/>
        <end position="58"/>
    </location>
</feature>
<dbReference type="InterPro" id="IPR036388">
    <property type="entry name" value="WH-like_DNA-bd_sf"/>
</dbReference>
<dbReference type="Gene3D" id="1.10.10.10">
    <property type="entry name" value="Winged helix-like DNA-binding domain superfamily/Winged helix DNA-binding domain"/>
    <property type="match status" value="1"/>
</dbReference>
<dbReference type="PRINTS" id="PR00039">
    <property type="entry name" value="HTHLYSR"/>
</dbReference>
<dbReference type="InterPro" id="IPR005119">
    <property type="entry name" value="LysR_subst-bd"/>
</dbReference>
<evidence type="ECO:0000256" key="2">
    <source>
        <dbReference type="ARBA" id="ARBA00023015"/>
    </source>
</evidence>
<evidence type="ECO:0000256" key="4">
    <source>
        <dbReference type="ARBA" id="ARBA00023163"/>
    </source>
</evidence>
<evidence type="ECO:0000313" key="7">
    <source>
        <dbReference type="Proteomes" id="UP001232156"/>
    </source>
</evidence>
<dbReference type="Pfam" id="PF00126">
    <property type="entry name" value="HTH_1"/>
    <property type="match status" value="1"/>
</dbReference>
<dbReference type="PANTHER" id="PTHR30126:SF94">
    <property type="entry name" value="LYSR FAMILY TRANSCRIPTIONAL REGULATOR"/>
    <property type="match status" value="1"/>
</dbReference>
<dbReference type="SUPFAM" id="SSF46785">
    <property type="entry name" value="Winged helix' DNA-binding domain"/>
    <property type="match status" value="1"/>
</dbReference>
<reference evidence="6 7" key="1">
    <citation type="submission" date="2023-08" db="EMBL/GenBank/DDBJ databases">
        <title>Alcaligenaceae gen. nov., a novel taxon isolated from the sludge of Yixing Pesticide Factory.</title>
        <authorList>
            <person name="Ruan L."/>
        </authorList>
    </citation>
    <scope>NUCLEOTIDE SEQUENCE [LARGE SCALE GENOMIC DNA]</scope>
    <source>
        <strain evidence="6 7">LG-2</strain>
    </source>
</reference>
<dbReference type="SUPFAM" id="SSF53850">
    <property type="entry name" value="Periplasmic binding protein-like II"/>
    <property type="match status" value="1"/>
</dbReference>
<sequence length="303" mass="33842">MTLKQLEAFYWAATLGSFAIAAERLHITQSTLSKRIAELEDYLGCRLFDRSRKKAGLTEAGERLVPQCRAMLDLAKSIPQSLQDSDDDRPLTGVCRFGLSELSASTWLPHAIDRIRARHPQLMLEPQICLTRELERLVLRGEIDFAVIAGVPINASINEEPVAKVKFSWVASPRLGLERRTLTAEDFSRMNVLTHPPDSGLAAAFNGWLATHNLKVRRAIVCNSLTAITGLTVANMGISFLPESYVQPLLQSGRLVALESTPPLPDLTYSFIWLKDDPRPMVRVMRKLLLPGIDFSIPNELWT</sequence>
<dbReference type="Gene3D" id="3.40.190.10">
    <property type="entry name" value="Periplasmic binding protein-like II"/>
    <property type="match status" value="2"/>
</dbReference>
<comment type="caution">
    <text evidence="6">The sequence shown here is derived from an EMBL/GenBank/DDBJ whole genome shotgun (WGS) entry which is preliminary data.</text>
</comment>
<keyword evidence="3" id="KW-0238">DNA-binding</keyword>
<protein>
    <submittedName>
        <fullName evidence="6">LysR family transcriptional regulator</fullName>
    </submittedName>
</protein>
<dbReference type="InterPro" id="IPR000847">
    <property type="entry name" value="LysR_HTH_N"/>
</dbReference>
<keyword evidence="2" id="KW-0805">Transcription regulation</keyword>
<proteinExistence type="inferred from homology"/>
<dbReference type="Pfam" id="PF03466">
    <property type="entry name" value="LysR_substrate"/>
    <property type="match status" value="1"/>
</dbReference>
<dbReference type="InterPro" id="IPR036390">
    <property type="entry name" value="WH_DNA-bd_sf"/>
</dbReference>
<keyword evidence="4" id="KW-0804">Transcription</keyword>
<dbReference type="Proteomes" id="UP001232156">
    <property type="component" value="Unassembled WGS sequence"/>
</dbReference>
<name>A0ABU1D650_9BURK</name>
<accession>A0ABU1D650</accession>
<keyword evidence="7" id="KW-1185">Reference proteome</keyword>
<gene>
    <name evidence="6" type="ORF">Q8947_07105</name>
</gene>
<dbReference type="RefSeq" id="WP_347286878.1">
    <property type="nucleotide sequence ID" value="NZ_JAUZQE010000012.1"/>
</dbReference>
<evidence type="ECO:0000256" key="1">
    <source>
        <dbReference type="ARBA" id="ARBA00009437"/>
    </source>
</evidence>
<evidence type="ECO:0000256" key="3">
    <source>
        <dbReference type="ARBA" id="ARBA00023125"/>
    </source>
</evidence>
<evidence type="ECO:0000313" key="6">
    <source>
        <dbReference type="EMBL" id="MDR4125752.1"/>
    </source>
</evidence>
<comment type="similarity">
    <text evidence="1">Belongs to the LysR transcriptional regulatory family.</text>
</comment>
<dbReference type="EMBL" id="JAUZQE010000012">
    <property type="protein sequence ID" value="MDR4125752.1"/>
    <property type="molecule type" value="Genomic_DNA"/>
</dbReference>
<evidence type="ECO:0000259" key="5">
    <source>
        <dbReference type="PROSITE" id="PS50931"/>
    </source>
</evidence>
<organism evidence="6 7">
    <name type="scientific">Yanghanlia caeni</name>
    <dbReference type="NCBI Taxonomy" id="3064283"/>
    <lineage>
        <taxon>Bacteria</taxon>
        <taxon>Pseudomonadati</taxon>
        <taxon>Pseudomonadota</taxon>
        <taxon>Betaproteobacteria</taxon>
        <taxon>Burkholderiales</taxon>
        <taxon>Alcaligenaceae</taxon>
        <taxon>Yanghanlia</taxon>
    </lineage>
</organism>
<dbReference type="CDD" id="cd05466">
    <property type="entry name" value="PBP2_LTTR_substrate"/>
    <property type="match status" value="1"/>
</dbReference>